<dbReference type="InterPro" id="IPR020846">
    <property type="entry name" value="MFS_dom"/>
</dbReference>
<sequence length="533" mass="58696">MAGGDDFFVGAELASVLPAQPNPWYRTPHLRRLNFHLLFVIMSAAGLGFDGSMMNGLQSLSTWNDYFGNPSSALLGLDNAVLNIGPILFGGVVAWCADRFGRRITLQGGCLIVVLAAAIQTSAQNIGMFIAARFIIGIGIEFCIVPAPVLTSELAYPTHRAKLTSLLYTSYFAGSILSSWTTFGTYHMHNSTWSWRIPSLLQAAFPLIQFVALFWVPESPRWLVSKGRVEEARALLVRWHANGDETSPLVEYEINEIRSHLRFEAGTGKLGWSQMLKTPADKKRLILVVYISFISQWCGNGIISYYLTLILKSVGITSSSMQTLLNAILQIVSWIAAITGGLLVDRLGRRTLWLGSISGMFISFTVWTACSAAYDETGTSGLATAVLFLIFLFQVCYSVAITPLSISYPVEILPLHSRQKVMGISYIGNSCANLFNSFASPVAIEAIGWRYYIIYIVLLAQFGVVVYFFFPETRGCGLEQIADLFESDKFLLGKAKLSPARGESALDDEKEISDVHVEHIGVTDSETPEIVKK</sequence>
<comment type="subcellular location">
    <subcellularLocation>
        <location evidence="1">Membrane</location>
        <topology evidence="1">Multi-pass membrane protein</topology>
    </subcellularLocation>
</comment>
<evidence type="ECO:0000256" key="5">
    <source>
        <dbReference type="ARBA" id="ARBA00022989"/>
    </source>
</evidence>
<dbReference type="SUPFAM" id="SSF103473">
    <property type="entry name" value="MFS general substrate transporter"/>
    <property type="match status" value="1"/>
</dbReference>
<feature type="transmembrane region" description="Helical" evidence="8">
    <location>
        <begin position="104"/>
        <end position="123"/>
    </location>
</feature>
<dbReference type="Pfam" id="PF00083">
    <property type="entry name" value="Sugar_tr"/>
    <property type="match status" value="1"/>
</dbReference>
<evidence type="ECO:0000256" key="6">
    <source>
        <dbReference type="ARBA" id="ARBA00023136"/>
    </source>
</evidence>
<dbReference type="PROSITE" id="PS50850">
    <property type="entry name" value="MFS"/>
    <property type="match status" value="1"/>
</dbReference>
<keyword evidence="6 8" id="KW-0472">Membrane</keyword>
<evidence type="ECO:0000256" key="8">
    <source>
        <dbReference type="SAM" id="Phobius"/>
    </source>
</evidence>
<evidence type="ECO:0000256" key="1">
    <source>
        <dbReference type="ARBA" id="ARBA00004141"/>
    </source>
</evidence>
<feature type="transmembrane region" description="Helical" evidence="8">
    <location>
        <begin position="73"/>
        <end position="97"/>
    </location>
</feature>
<dbReference type="NCBIfam" id="TIGR00879">
    <property type="entry name" value="SP"/>
    <property type="match status" value="1"/>
</dbReference>
<accession>A0AAD6HN62</accession>
<reference evidence="10" key="2">
    <citation type="submission" date="2023-01" db="EMBL/GenBank/DDBJ databases">
        <authorList>
            <person name="Petersen C."/>
        </authorList>
    </citation>
    <scope>NUCLEOTIDE SEQUENCE</scope>
    <source>
        <strain evidence="10">IBT 17514</strain>
    </source>
</reference>
<keyword evidence="3 7" id="KW-0813">Transport</keyword>
<evidence type="ECO:0000313" key="11">
    <source>
        <dbReference type="Proteomes" id="UP001215712"/>
    </source>
</evidence>
<keyword evidence="5 8" id="KW-1133">Transmembrane helix</keyword>
<dbReference type="GO" id="GO:0005351">
    <property type="term" value="F:carbohydrate:proton symporter activity"/>
    <property type="evidence" value="ECO:0007669"/>
    <property type="project" value="TreeGrafter"/>
</dbReference>
<evidence type="ECO:0000259" key="9">
    <source>
        <dbReference type="PROSITE" id="PS50850"/>
    </source>
</evidence>
<dbReference type="PROSITE" id="PS00216">
    <property type="entry name" value="SUGAR_TRANSPORT_1"/>
    <property type="match status" value="2"/>
</dbReference>
<evidence type="ECO:0000256" key="4">
    <source>
        <dbReference type="ARBA" id="ARBA00022692"/>
    </source>
</evidence>
<feature type="transmembrane region" description="Helical" evidence="8">
    <location>
        <begin position="129"/>
        <end position="151"/>
    </location>
</feature>
<dbReference type="PANTHER" id="PTHR48022:SF64">
    <property type="entry name" value="MAJOR FACILITATOR SUPERFAMILY (MFS) PROFILE DOMAIN-CONTAINING PROTEIN"/>
    <property type="match status" value="1"/>
</dbReference>
<feature type="transmembrane region" description="Helical" evidence="8">
    <location>
        <begin position="33"/>
        <end position="53"/>
    </location>
</feature>
<evidence type="ECO:0000313" key="10">
    <source>
        <dbReference type="EMBL" id="KAJ5727504.1"/>
    </source>
</evidence>
<dbReference type="Gene3D" id="1.20.1250.20">
    <property type="entry name" value="MFS general substrate transporter like domains"/>
    <property type="match status" value="1"/>
</dbReference>
<dbReference type="Proteomes" id="UP001215712">
    <property type="component" value="Unassembled WGS sequence"/>
</dbReference>
<feature type="domain" description="Major facilitator superfamily (MFS) profile" evidence="9">
    <location>
        <begin position="36"/>
        <end position="474"/>
    </location>
</feature>
<feature type="transmembrane region" description="Helical" evidence="8">
    <location>
        <begin position="327"/>
        <end position="344"/>
    </location>
</feature>
<feature type="transmembrane region" description="Helical" evidence="8">
    <location>
        <begin position="421"/>
        <end position="439"/>
    </location>
</feature>
<dbReference type="PANTHER" id="PTHR48022">
    <property type="entry name" value="PLASTIDIC GLUCOSE TRANSPORTER 4"/>
    <property type="match status" value="1"/>
</dbReference>
<feature type="transmembrane region" description="Helical" evidence="8">
    <location>
        <begin position="451"/>
        <end position="470"/>
    </location>
</feature>
<evidence type="ECO:0000256" key="3">
    <source>
        <dbReference type="ARBA" id="ARBA00022448"/>
    </source>
</evidence>
<feature type="transmembrane region" description="Helical" evidence="8">
    <location>
        <begin position="380"/>
        <end position="400"/>
    </location>
</feature>
<dbReference type="GO" id="GO:0016020">
    <property type="term" value="C:membrane"/>
    <property type="evidence" value="ECO:0007669"/>
    <property type="project" value="UniProtKB-SubCell"/>
</dbReference>
<reference evidence="10" key="1">
    <citation type="journal article" date="2023" name="IMA Fungus">
        <title>Comparative genomic study of the Penicillium genus elucidates a diverse pangenome and 15 lateral gene transfer events.</title>
        <authorList>
            <person name="Petersen C."/>
            <person name="Sorensen T."/>
            <person name="Nielsen M.R."/>
            <person name="Sondergaard T.E."/>
            <person name="Sorensen J.L."/>
            <person name="Fitzpatrick D.A."/>
            <person name="Frisvad J.C."/>
            <person name="Nielsen K.L."/>
        </authorList>
    </citation>
    <scope>NUCLEOTIDE SEQUENCE</scope>
    <source>
        <strain evidence="10">IBT 17514</strain>
    </source>
</reference>
<keyword evidence="4 8" id="KW-0812">Transmembrane</keyword>
<evidence type="ECO:0000256" key="7">
    <source>
        <dbReference type="RuleBase" id="RU003346"/>
    </source>
</evidence>
<feature type="transmembrane region" description="Helical" evidence="8">
    <location>
        <begin position="163"/>
        <end position="183"/>
    </location>
</feature>
<feature type="transmembrane region" description="Helical" evidence="8">
    <location>
        <begin position="285"/>
        <end position="307"/>
    </location>
</feature>
<dbReference type="InterPro" id="IPR005828">
    <property type="entry name" value="MFS_sugar_transport-like"/>
</dbReference>
<comment type="caution">
    <text evidence="10">The sequence shown here is derived from an EMBL/GenBank/DDBJ whole genome shotgun (WGS) entry which is preliminary data.</text>
</comment>
<dbReference type="InterPro" id="IPR003663">
    <property type="entry name" value="Sugar/inositol_transpt"/>
</dbReference>
<name>A0AAD6HN62_9EURO</name>
<dbReference type="FunFam" id="1.20.1250.20:FF:000117">
    <property type="entry name" value="MFS hexose transporter"/>
    <property type="match status" value="1"/>
</dbReference>
<dbReference type="EMBL" id="JAQJAN010000006">
    <property type="protein sequence ID" value="KAJ5727504.1"/>
    <property type="molecule type" value="Genomic_DNA"/>
</dbReference>
<feature type="transmembrane region" description="Helical" evidence="8">
    <location>
        <begin position="351"/>
        <end position="374"/>
    </location>
</feature>
<protein>
    <recommendedName>
        <fullName evidence="9">Major facilitator superfamily (MFS) profile domain-containing protein</fullName>
    </recommendedName>
</protein>
<evidence type="ECO:0000256" key="2">
    <source>
        <dbReference type="ARBA" id="ARBA00010992"/>
    </source>
</evidence>
<dbReference type="InterPro" id="IPR036259">
    <property type="entry name" value="MFS_trans_sf"/>
</dbReference>
<keyword evidence="11" id="KW-1185">Reference proteome</keyword>
<comment type="similarity">
    <text evidence="2 7">Belongs to the major facilitator superfamily. Sugar transporter (TC 2.A.1.1) family.</text>
</comment>
<organism evidence="10 11">
    <name type="scientific">Penicillium malachiteum</name>
    <dbReference type="NCBI Taxonomy" id="1324776"/>
    <lineage>
        <taxon>Eukaryota</taxon>
        <taxon>Fungi</taxon>
        <taxon>Dikarya</taxon>
        <taxon>Ascomycota</taxon>
        <taxon>Pezizomycotina</taxon>
        <taxon>Eurotiomycetes</taxon>
        <taxon>Eurotiomycetidae</taxon>
        <taxon>Eurotiales</taxon>
        <taxon>Aspergillaceae</taxon>
        <taxon>Penicillium</taxon>
    </lineage>
</organism>
<proteinExistence type="inferred from homology"/>
<dbReference type="AlphaFoldDB" id="A0AAD6HN62"/>
<dbReference type="InterPro" id="IPR005829">
    <property type="entry name" value="Sugar_transporter_CS"/>
</dbReference>
<gene>
    <name evidence="10" type="ORF">N7493_005324</name>
</gene>
<dbReference type="InterPro" id="IPR050360">
    <property type="entry name" value="MFS_Sugar_Transporters"/>
</dbReference>
<feature type="transmembrane region" description="Helical" evidence="8">
    <location>
        <begin position="195"/>
        <end position="216"/>
    </location>
</feature>